<proteinExistence type="predicted"/>
<evidence type="ECO:0000259" key="1">
    <source>
        <dbReference type="Pfam" id="PF20255"/>
    </source>
</evidence>
<gene>
    <name evidence="2" type="ORF">KHLLAP_LOCUS307</name>
</gene>
<keyword evidence="3" id="KW-1185">Reference proteome</keyword>
<evidence type="ECO:0000313" key="3">
    <source>
        <dbReference type="Proteomes" id="UP001295740"/>
    </source>
</evidence>
<comment type="caution">
    <text evidence="2">The sequence shown here is derived from an EMBL/GenBank/DDBJ whole genome shotgun (WGS) entry which is preliminary data.</text>
</comment>
<reference evidence="2" key="1">
    <citation type="submission" date="2023-10" db="EMBL/GenBank/DDBJ databases">
        <authorList>
            <person name="Hackl T."/>
        </authorList>
    </citation>
    <scope>NUCLEOTIDE SEQUENCE</scope>
</reference>
<dbReference type="Proteomes" id="UP001295740">
    <property type="component" value="Unassembled WGS sequence"/>
</dbReference>
<protein>
    <submittedName>
        <fullName evidence="2">Uu.00g026920.m01.CDS01</fullName>
    </submittedName>
</protein>
<dbReference type="Pfam" id="PF20255">
    <property type="entry name" value="DUF6606"/>
    <property type="match status" value="1"/>
</dbReference>
<organism evidence="2 3">
    <name type="scientific">Anthostomella pinea</name>
    <dbReference type="NCBI Taxonomy" id="933095"/>
    <lineage>
        <taxon>Eukaryota</taxon>
        <taxon>Fungi</taxon>
        <taxon>Dikarya</taxon>
        <taxon>Ascomycota</taxon>
        <taxon>Pezizomycotina</taxon>
        <taxon>Sordariomycetes</taxon>
        <taxon>Xylariomycetidae</taxon>
        <taxon>Xylariales</taxon>
        <taxon>Xylariaceae</taxon>
        <taxon>Anthostomella</taxon>
    </lineage>
</organism>
<accession>A0AAI8V7H6</accession>
<dbReference type="InterPro" id="IPR046541">
    <property type="entry name" value="DUF6606"/>
</dbReference>
<dbReference type="EMBL" id="CAUWAG010000003">
    <property type="protein sequence ID" value="CAJ2499839.1"/>
    <property type="molecule type" value="Genomic_DNA"/>
</dbReference>
<sequence>MSLLQAVFNHVVLPPQVPGCSDADPEGVSRDVALRLLHACNTINALSNPHWSEAFQSLQALLADCLSLNTGRLERSTLLEHYRQLQPGQMLVLHVVEQNAALLIRREESNDRHRVIFEAFETSPAAEKVLAAGHTLQWDFPGRSAQLSFATSSDKSFQESLAIFLEQASMEPIYSLQAVARKANTCVTEERDTTDPALTTQMLMPLLEAMENTSNHLYKKRDFSQNLRGKLSPDLTTTLCAKLSRRMAKLELDRTKIEPASIEPYDSLFAHLGPMVKGAIAESTSQIKVAWESYKRTVTRHIPKLDVRVPDRALRLSLPNSGMYLDRILDRRSSQQRVLGSSSLPEPLDKSVAQIQDFTDHMFLLAKLEMRALDQEQVESSSKSRCEKHCIGLEEEIDNIFSEVDTWYKSDPEQISVMVLALLALWA</sequence>
<feature type="domain" description="DUF6606" evidence="1">
    <location>
        <begin position="7"/>
        <end position="220"/>
    </location>
</feature>
<evidence type="ECO:0000313" key="2">
    <source>
        <dbReference type="EMBL" id="CAJ2499839.1"/>
    </source>
</evidence>
<dbReference type="AlphaFoldDB" id="A0AAI8V7H6"/>
<name>A0AAI8V7H6_9PEZI</name>